<dbReference type="AlphaFoldDB" id="A0A4R2E7J0"/>
<dbReference type="RefSeq" id="WP_131839934.1">
    <property type="nucleotide sequence ID" value="NZ_SLWB01000013.1"/>
</dbReference>
<dbReference type="CDD" id="cd00093">
    <property type="entry name" value="HTH_XRE"/>
    <property type="match status" value="1"/>
</dbReference>
<sequence>MNDRLDKLLLAEQLTPAKFADIIGVQRSSISHIVSGRNKPSFDFIAKVLQRFPRVNPDWLILGKGEMYKQMVQASLFDVPVVKQLVPEQESNQEIVKQESVADISAAEEVVSKESPTQNTEVESSYPIDIKAFDKEVERIVVFYKDRTFRSYTPSKE</sequence>
<dbReference type="EMBL" id="SLWB01000013">
    <property type="protein sequence ID" value="TCN64508.1"/>
    <property type="molecule type" value="Genomic_DNA"/>
</dbReference>
<dbReference type="InterPro" id="IPR001387">
    <property type="entry name" value="Cro/C1-type_HTH"/>
</dbReference>
<dbReference type="InterPro" id="IPR010982">
    <property type="entry name" value="Lambda_DNA-bd_dom_sf"/>
</dbReference>
<dbReference type="Gene3D" id="1.10.260.40">
    <property type="entry name" value="lambda repressor-like DNA-binding domains"/>
    <property type="match status" value="1"/>
</dbReference>
<feature type="domain" description="HTH cro/C1-type" evidence="1">
    <location>
        <begin position="5"/>
        <end position="60"/>
    </location>
</feature>
<evidence type="ECO:0000259" key="1">
    <source>
        <dbReference type="PROSITE" id="PS50943"/>
    </source>
</evidence>
<evidence type="ECO:0000313" key="3">
    <source>
        <dbReference type="Proteomes" id="UP000294830"/>
    </source>
</evidence>
<dbReference type="Proteomes" id="UP000294830">
    <property type="component" value="Unassembled WGS sequence"/>
</dbReference>
<reference evidence="2 3" key="1">
    <citation type="submission" date="2019-03" db="EMBL/GenBank/DDBJ databases">
        <title>Genomic Encyclopedia of Archaeal and Bacterial Type Strains, Phase II (KMG-II): from individual species to whole genera.</title>
        <authorList>
            <person name="Goeker M."/>
        </authorList>
    </citation>
    <scope>NUCLEOTIDE SEQUENCE [LARGE SCALE GENOMIC DNA]</scope>
    <source>
        <strain evidence="2 3">RL-C</strain>
    </source>
</reference>
<comment type="caution">
    <text evidence="2">The sequence shown here is derived from an EMBL/GenBank/DDBJ whole genome shotgun (WGS) entry which is preliminary data.</text>
</comment>
<organism evidence="2 3">
    <name type="scientific">Acetobacteroides hydrogenigenes</name>
    <dbReference type="NCBI Taxonomy" id="979970"/>
    <lineage>
        <taxon>Bacteria</taxon>
        <taxon>Pseudomonadati</taxon>
        <taxon>Bacteroidota</taxon>
        <taxon>Bacteroidia</taxon>
        <taxon>Bacteroidales</taxon>
        <taxon>Rikenellaceae</taxon>
        <taxon>Acetobacteroides</taxon>
    </lineage>
</organism>
<proteinExistence type="predicted"/>
<name>A0A4R2E7J0_9BACT</name>
<protein>
    <submittedName>
        <fullName evidence="2">Helix-turn-helix protein</fullName>
    </submittedName>
</protein>
<dbReference type="SMART" id="SM00530">
    <property type="entry name" value="HTH_XRE"/>
    <property type="match status" value="1"/>
</dbReference>
<dbReference type="Pfam" id="PF01381">
    <property type="entry name" value="HTH_3"/>
    <property type="match status" value="1"/>
</dbReference>
<dbReference type="SUPFAM" id="SSF47413">
    <property type="entry name" value="lambda repressor-like DNA-binding domains"/>
    <property type="match status" value="1"/>
</dbReference>
<dbReference type="PROSITE" id="PS50943">
    <property type="entry name" value="HTH_CROC1"/>
    <property type="match status" value="1"/>
</dbReference>
<dbReference type="OrthoDB" id="1034290at2"/>
<gene>
    <name evidence="2" type="ORF">CLV25_11332</name>
</gene>
<dbReference type="GO" id="GO:0003677">
    <property type="term" value="F:DNA binding"/>
    <property type="evidence" value="ECO:0007669"/>
    <property type="project" value="InterPro"/>
</dbReference>
<evidence type="ECO:0000313" key="2">
    <source>
        <dbReference type="EMBL" id="TCN64508.1"/>
    </source>
</evidence>
<keyword evidence="3" id="KW-1185">Reference proteome</keyword>
<accession>A0A4R2E7J0</accession>